<protein>
    <submittedName>
        <fullName evidence="2">Uncharacterized protein</fullName>
    </submittedName>
</protein>
<sequence>MTKVSTHLVWRSENETCSTSFILDGLAEPSNDTDAIEKDNCNVEDHIDSGLFNHSSTDLYWPNTLRNVAREGAGTDLHLIADIENHLSFNASAILLEATKSVDKKSKIAVIVRRFEYNISYDEPRTVKDLHDLSKIHE</sequence>
<evidence type="ECO:0000313" key="2">
    <source>
        <dbReference type="WBParaSite" id="ES5_v2.g13539.t1"/>
    </source>
</evidence>
<dbReference type="Proteomes" id="UP000887579">
    <property type="component" value="Unplaced"/>
</dbReference>
<accession>A0AC34F8G9</accession>
<dbReference type="WBParaSite" id="ES5_v2.g13539.t1">
    <property type="protein sequence ID" value="ES5_v2.g13539.t1"/>
    <property type="gene ID" value="ES5_v2.g13539"/>
</dbReference>
<name>A0AC34F8G9_9BILA</name>
<organism evidence="1 2">
    <name type="scientific">Panagrolaimus sp. ES5</name>
    <dbReference type="NCBI Taxonomy" id="591445"/>
    <lineage>
        <taxon>Eukaryota</taxon>
        <taxon>Metazoa</taxon>
        <taxon>Ecdysozoa</taxon>
        <taxon>Nematoda</taxon>
        <taxon>Chromadorea</taxon>
        <taxon>Rhabditida</taxon>
        <taxon>Tylenchina</taxon>
        <taxon>Panagrolaimomorpha</taxon>
        <taxon>Panagrolaimoidea</taxon>
        <taxon>Panagrolaimidae</taxon>
        <taxon>Panagrolaimus</taxon>
    </lineage>
</organism>
<evidence type="ECO:0000313" key="1">
    <source>
        <dbReference type="Proteomes" id="UP000887579"/>
    </source>
</evidence>
<reference evidence="2" key="1">
    <citation type="submission" date="2022-11" db="UniProtKB">
        <authorList>
            <consortium name="WormBaseParasite"/>
        </authorList>
    </citation>
    <scope>IDENTIFICATION</scope>
</reference>
<proteinExistence type="predicted"/>